<dbReference type="Proteomes" id="UP001359485">
    <property type="component" value="Unassembled WGS sequence"/>
</dbReference>
<gene>
    <name evidence="1" type="ORF">RUM44_009823</name>
</gene>
<protein>
    <submittedName>
        <fullName evidence="1">Uncharacterized protein</fullName>
    </submittedName>
</protein>
<sequence>MATPTSNVFDKALQDKNHSHQCLTCETNFLTTTTLCRQRDRKPCIKFLGVFSVGHSVKSRQLPTREDRINSSGGLVPPVRLGDFLRFLALAGA</sequence>
<keyword evidence="2" id="KW-1185">Reference proteome</keyword>
<evidence type="ECO:0000313" key="1">
    <source>
        <dbReference type="EMBL" id="KAK6627346.1"/>
    </source>
</evidence>
<organism evidence="1 2">
    <name type="scientific">Polyplax serrata</name>
    <name type="common">Common mouse louse</name>
    <dbReference type="NCBI Taxonomy" id="468196"/>
    <lineage>
        <taxon>Eukaryota</taxon>
        <taxon>Metazoa</taxon>
        <taxon>Ecdysozoa</taxon>
        <taxon>Arthropoda</taxon>
        <taxon>Hexapoda</taxon>
        <taxon>Insecta</taxon>
        <taxon>Pterygota</taxon>
        <taxon>Neoptera</taxon>
        <taxon>Paraneoptera</taxon>
        <taxon>Psocodea</taxon>
        <taxon>Troctomorpha</taxon>
        <taxon>Phthiraptera</taxon>
        <taxon>Anoplura</taxon>
        <taxon>Polyplacidae</taxon>
        <taxon>Polyplax</taxon>
    </lineage>
</organism>
<dbReference type="EMBL" id="JAWJWF010000045">
    <property type="protein sequence ID" value="KAK6627346.1"/>
    <property type="molecule type" value="Genomic_DNA"/>
</dbReference>
<accession>A0ABR1ATT9</accession>
<reference evidence="1 2" key="1">
    <citation type="submission" date="2023-09" db="EMBL/GenBank/DDBJ databases">
        <title>Genomes of two closely related lineages of the louse Polyplax serrata with different host specificities.</title>
        <authorList>
            <person name="Martinu J."/>
            <person name="Tarabai H."/>
            <person name="Stefka J."/>
            <person name="Hypsa V."/>
        </authorList>
    </citation>
    <scope>NUCLEOTIDE SEQUENCE [LARGE SCALE GENOMIC DNA]</scope>
    <source>
        <strain evidence="1">98ZLc_SE</strain>
    </source>
</reference>
<proteinExistence type="predicted"/>
<evidence type="ECO:0000313" key="2">
    <source>
        <dbReference type="Proteomes" id="UP001359485"/>
    </source>
</evidence>
<comment type="caution">
    <text evidence="1">The sequence shown here is derived from an EMBL/GenBank/DDBJ whole genome shotgun (WGS) entry which is preliminary data.</text>
</comment>
<name>A0ABR1ATT9_POLSC</name>